<dbReference type="AlphaFoldDB" id="A0A1Q3C934"/>
<proteinExistence type="predicted"/>
<organism evidence="1 2">
    <name type="scientific">Cephalotus follicularis</name>
    <name type="common">Albany pitcher plant</name>
    <dbReference type="NCBI Taxonomy" id="3775"/>
    <lineage>
        <taxon>Eukaryota</taxon>
        <taxon>Viridiplantae</taxon>
        <taxon>Streptophyta</taxon>
        <taxon>Embryophyta</taxon>
        <taxon>Tracheophyta</taxon>
        <taxon>Spermatophyta</taxon>
        <taxon>Magnoliopsida</taxon>
        <taxon>eudicotyledons</taxon>
        <taxon>Gunneridae</taxon>
        <taxon>Pentapetalae</taxon>
        <taxon>rosids</taxon>
        <taxon>fabids</taxon>
        <taxon>Oxalidales</taxon>
        <taxon>Cephalotaceae</taxon>
        <taxon>Cephalotus</taxon>
    </lineage>
</organism>
<name>A0A1Q3C934_CEPFO</name>
<dbReference type="InParanoid" id="A0A1Q3C934"/>
<dbReference type="EMBL" id="BDDD01001521">
    <property type="protein sequence ID" value="GAV76747.1"/>
    <property type="molecule type" value="Genomic_DNA"/>
</dbReference>
<comment type="caution">
    <text evidence="1">The sequence shown here is derived from an EMBL/GenBank/DDBJ whole genome shotgun (WGS) entry which is preliminary data.</text>
</comment>
<evidence type="ECO:0000313" key="1">
    <source>
        <dbReference type="EMBL" id="GAV76747.1"/>
    </source>
</evidence>
<gene>
    <name evidence="1" type="ORF">CFOL_v3_20220</name>
</gene>
<reference evidence="2" key="1">
    <citation type="submission" date="2016-04" db="EMBL/GenBank/DDBJ databases">
        <title>Cephalotus genome sequencing.</title>
        <authorList>
            <person name="Fukushima K."/>
            <person name="Hasebe M."/>
            <person name="Fang X."/>
        </authorList>
    </citation>
    <scope>NUCLEOTIDE SEQUENCE [LARGE SCALE GENOMIC DNA]</scope>
    <source>
        <strain evidence="2">cv. St1</strain>
    </source>
</reference>
<accession>A0A1Q3C934</accession>
<dbReference type="OrthoDB" id="1750432at2759"/>
<evidence type="ECO:0008006" key="3">
    <source>
        <dbReference type="Google" id="ProtNLM"/>
    </source>
</evidence>
<protein>
    <recommendedName>
        <fullName evidence="3">Asp_protease_2 domain-containing protein</fullName>
    </recommendedName>
</protein>
<dbReference type="PANTHER" id="PTHR35046">
    <property type="entry name" value="ZINC KNUCKLE (CCHC-TYPE) FAMILY PROTEIN"/>
    <property type="match status" value="1"/>
</dbReference>
<feature type="non-terminal residue" evidence="1">
    <location>
        <position position="1"/>
    </location>
</feature>
<keyword evidence="2" id="KW-1185">Reference proteome</keyword>
<dbReference type="CDD" id="cd00303">
    <property type="entry name" value="retropepsin_like"/>
    <property type="match status" value="1"/>
</dbReference>
<evidence type="ECO:0000313" key="2">
    <source>
        <dbReference type="Proteomes" id="UP000187406"/>
    </source>
</evidence>
<dbReference type="Proteomes" id="UP000187406">
    <property type="component" value="Unassembled WGS sequence"/>
</dbReference>
<sequence length="240" mass="27281">CFKCQGVGHLAVDFPNRNILSFIEEEGDPKYESYDESNEDEIIYEDQGQSLVVCHMLSIAATNEDHCLRNNIFQMKCMSKGKVCDVIVDGGSCEKLVSITMVEKLGLKPVDHPQPYNLLWFQKGNEVKVNKWCLVQFLIGRKYNDELWCDVVPMDACYILLGRPLQFDCQTKHDGFRITYTFKNDGVTITLGPTDVRKKAKETDSDLLTISEFDEAMGESCEAFLLVVMENIEETNVIPP</sequence>
<dbReference type="PANTHER" id="PTHR35046:SF23">
    <property type="entry name" value="NUCLEOTIDYLTRANSFERASE, RIBONUCLEASE H"/>
    <property type="match status" value="1"/>
</dbReference>